<feature type="transmembrane region" description="Helical" evidence="1">
    <location>
        <begin position="125"/>
        <end position="148"/>
    </location>
</feature>
<feature type="transmembrane region" description="Helical" evidence="1">
    <location>
        <begin position="188"/>
        <end position="208"/>
    </location>
</feature>
<protein>
    <recommendedName>
        <fullName evidence="4">Major facilitator superfamily (MFS) profile domain-containing protein</fullName>
    </recommendedName>
</protein>
<proteinExistence type="predicted"/>
<dbReference type="SUPFAM" id="SSF103473">
    <property type="entry name" value="MFS general substrate transporter"/>
    <property type="match status" value="1"/>
</dbReference>
<dbReference type="OrthoDB" id="263957at2759"/>
<evidence type="ECO:0008006" key="4">
    <source>
        <dbReference type="Google" id="ProtNLM"/>
    </source>
</evidence>
<dbReference type="Pfam" id="PF05631">
    <property type="entry name" value="MFS_5"/>
    <property type="match status" value="1"/>
</dbReference>
<gene>
    <name evidence="2" type="ORF">WR25_01691</name>
</gene>
<feature type="transmembrane region" description="Helical" evidence="1">
    <location>
        <begin position="279"/>
        <end position="298"/>
    </location>
</feature>
<feature type="transmembrane region" description="Helical" evidence="1">
    <location>
        <begin position="6"/>
        <end position="26"/>
    </location>
</feature>
<dbReference type="GO" id="GO:0015098">
    <property type="term" value="F:molybdate ion transmembrane transporter activity"/>
    <property type="evidence" value="ECO:0007669"/>
    <property type="project" value="InterPro"/>
</dbReference>
<keyword evidence="1" id="KW-0812">Transmembrane</keyword>
<keyword evidence="1" id="KW-1133">Transmembrane helix</keyword>
<dbReference type="AlphaFoldDB" id="A0A2A2JSH2"/>
<dbReference type="PANTHER" id="PTHR23516">
    <property type="entry name" value="SAM (S-ADENOSYL METHIONINE) TRANSPORTER"/>
    <property type="match status" value="1"/>
</dbReference>
<dbReference type="InterPro" id="IPR036259">
    <property type="entry name" value="MFS_trans_sf"/>
</dbReference>
<accession>A0A2A2JSH2</accession>
<keyword evidence="3" id="KW-1185">Reference proteome</keyword>
<evidence type="ECO:0000313" key="3">
    <source>
        <dbReference type="Proteomes" id="UP000218231"/>
    </source>
</evidence>
<name>A0A2A2JSH2_9BILA</name>
<feature type="transmembrane region" description="Helical" evidence="1">
    <location>
        <begin position="239"/>
        <end position="259"/>
    </location>
</feature>
<feature type="transmembrane region" description="Helical" evidence="1">
    <location>
        <begin position="160"/>
        <end position="182"/>
    </location>
</feature>
<dbReference type="InterPro" id="IPR008509">
    <property type="entry name" value="MOT2/MFSD5"/>
</dbReference>
<evidence type="ECO:0000256" key="1">
    <source>
        <dbReference type="SAM" id="Phobius"/>
    </source>
</evidence>
<dbReference type="PANTHER" id="PTHR23516:SF23">
    <property type="entry name" value="MOLYBDATE-ANION TRANSPORTER"/>
    <property type="match status" value="1"/>
</dbReference>
<feature type="transmembrane region" description="Helical" evidence="1">
    <location>
        <begin position="73"/>
        <end position="93"/>
    </location>
</feature>
<feature type="transmembrane region" description="Helical" evidence="1">
    <location>
        <begin position="102"/>
        <end position="119"/>
    </location>
</feature>
<dbReference type="CDD" id="cd17487">
    <property type="entry name" value="MFS_MFSD5_like"/>
    <property type="match status" value="1"/>
</dbReference>
<comment type="caution">
    <text evidence="2">The sequence shown here is derived from an EMBL/GenBank/DDBJ whole genome shotgun (WGS) entry which is preliminary data.</text>
</comment>
<keyword evidence="1" id="KW-0472">Membrane</keyword>
<evidence type="ECO:0000313" key="2">
    <source>
        <dbReference type="EMBL" id="PAV64617.1"/>
    </source>
</evidence>
<feature type="transmembrane region" description="Helical" evidence="1">
    <location>
        <begin position="307"/>
        <end position="325"/>
    </location>
</feature>
<reference evidence="2 3" key="1">
    <citation type="journal article" date="2017" name="Curr. Biol.">
        <title>Genome architecture and evolution of a unichromosomal asexual nematode.</title>
        <authorList>
            <person name="Fradin H."/>
            <person name="Zegar C."/>
            <person name="Gutwein M."/>
            <person name="Lucas J."/>
            <person name="Kovtun M."/>
            <person name="Corcoran D."/>
            <person name="Baugh L.R."/>
            <person name="Kiontke K."/>
            <person name="Gunsalus K."/>
            <person name="Fitch D.H."/>
            <person name="Piano F."/>
        </authorList>
    </citation>
    <scope>NUCLEOTIDE SEQUENCE [LARGE SCALE GENOMIC DNA]</scope>
    <source>
        <strain evidence="2">PF1309</strain>
    </source>
</reference>
<feature type="transmembrane region" description="Helical" evidence="1">
    <location>
        <begin position="331"/>
        <end position="353"/>
    </location>
</feature>
<sequence>MFVEVFYALCIACTLLYLYTRSSVSIPEDANFRNFQRSYLVVYLLAVAGDWLQGPHVYALYESYGMTKHEIEILFIAGFGSSLLFGTIVGSVADKFGRRNNCLIYAVLYGGACITKHFANLHILMLGRFLGGIATSILYSAFESWLVYEHNKRGFSEMQLGAIFSHAALGNSLMAIVAGVAAQIVADLFGFVAPFDLSLTMLILMAIITANTWTENYGNEKAAIQESFGKAIRTIREDIKVMCLGLVQSLFEGSMYTFVLEWTPALAQASGGASIPHGYIFASFMVAAMMGSSLFKLFSKYSSPEDFMRFVLLLAAGCLSVPILAPTNSAMIFAAFLLFEGCVGVFWPAMGYLRGIYVPEETRSTTINLFRIPLNLIVVCILLQNFAMASIFKFCVLFLLLAAGAQHVLCSHTESHRLESGISTEKLPIPDEEV</sequence>
<feature type="transmembrane region" description="Helical" evidence="1">
    <location>
        <begin position="374"/>
        <end position="401"/>
    </location>
</feature>
<dbReference type="GO" id="GO:0016020">
    <property type="term" value="C:membrane"/>
    <property type="evidence" value="ECO:0007669"/>
    <property type="project" value="InterPro"/>
</dbReference>
<feature type="transmembrane region" description="Helical" evidence="1">
    <location>
        <begin position="38"/>
        <end position="61"/>
    </location>
</feature>
<dbReference type="STRING" id="2018661.A0A2A2JSH2"/>
<dbReference type="EMBL" id="LIAE01010252">
    <property type="protein sequence ID" value="PAV64617.1"/>
    <property type="molecule type" value="Genomic_DNA"/>
</dbReference>
<organism evidence="2 3">
    <name type="scientific">Diploscapter pachys</name>
    <dbReference type="NCBI Taxonomy" id="2018661"/>
    <lineage>
        <taxon>Eukaryota</taxon>
        <taxon>Metazoa</taxon>
        <taxon>Ecdysozoa</taxon>
        <taxon>Nematoda</taxon>
        <taxon>Chromadorea</taxon>
        <taxon>Rhabditida</taxon>
        <taxon>Rhabditina</taxon>
        <taxon>Rhabditomorpha</taxon>
        <taxon>Rhabditoidea</taxon>
        <taxon>Rhabditidae</taxon>
        <taxon>Diploscapter</taxon>
    </lineage>
</organism>
<dbReference type="Gene3D" id="1.20.1250.20">
    <property type="entry name" value="MFS general substrate transporter like domains"/>
    <property type="match status" value="1"/>
</dbReference>
<dbReference type="Proteomes" id="UP000218231">
    <property type="component" value="Unassembled WGS sequence"/>
</dbReference>